<reference evidence="5 6" key="1">
    <citation type="submission" date="2024-02" db="EMBL/GenBank/DDBJ databases">
        <authorList>
            <person name="Daric V."/>
            <person name="Darras S."/>
        </authorList>
    </citation>
    <scope>NUCLEOTIDE SEQUENCE [LARGE SCALE GENOMIC DNA]</scope>
</reference>
<keyword evidence="3" id="KW-0677">Repeat</keyword>
<keyword evidence="1" id="KW-0433">Leucine-rich repeat</keyword>
<feature type="signal peptide" evidence="4">
    <location>
        <begin position="1"/>
        <end position="20"/>
    </location>
</feature>
<organism evidence="5 6">
    <name type="scientific">Clavelina lepadiformis</name>
    <name type="common">Light-bulb sea squirt</name>
    <name type="synonym">Ascidia lepadiformis</name>
    <dbReference type="NCBI Taxonomy" id="159417"/>
    <lineage>
        <taxon>Eukaryota</taxon>
        <taxon>Metazoa</taxon>
        <taxon>Chordata</taxon>
        <taxon>Tunicata</taxon>
        <taxon>Ascidiacea</taxon>
        <taxon>Aplousobranchia</taxon>
        <taxon>Clavelinidae</taxon>
        <taxon>Clavelina</taxon>
    </lineage>
</organism>
<evidence type="ECO:0000256" key="2">
    <source>
        <dbReference type="ARBA" id="ARBA00022729"/>
    </source>
</evidence>
<dbReference type="SUPFAM" id="SSF52058">
    <property type="entry name" value="L domain-like"/>
    <property type="match status" value="1"/>
</dbReference>
<dbReference type="PROSITE" id="PS51450">
    <property type="entry name" value="LRR"/>
    <property type="match status" value="1"/>
</dbReference>
<proteinExistence type="predicted"/>
<protein>
    <submittedName>
        <fullName evidence="5">Uncharacterized protein</fullName>
    </submittedName>
</protein>
<keyword evidence="2 4" id="KW-0732">Signal</keyword>
<dbReference type="InterPro" id="IPR032675">
    <property type="entry name" value="LRR_dom_sf"/>
</dbReference>
<sequence>MHSNCLIVFSIFLLFDVARCSYQTITECPEMCVCENTICKRRGKSRRLECSGVAVSCYGKGLDQIPPGIPANVTGLSFSNNNFRVIDLDYFSNFTRLTDLIVNENNATELRIGRDIRSLKRLTLKGNQLTALPPKGLTKIKNLLTLDLENNQIQDIRGVRFPRKLDLLNLNHNQLRALPAGIFRKSKLLRVLKLNNNRIDTIHNRAFKYLIGLESLEMEGNLLRTLHKDAFTGLPKAWYLNLKNNRISDIHPMSFRLFGFKNEFHHQIHLENNKLRFFDRDLLGIFITRE</sequence>
<evidence type="ECO:0000256" key="1">
    <source>
        <dbReference type="ARBA" id="ARBA00022614"/>
    </source>
</evidence>
<dbReference type="InterPro" id="IPR001611">
    <property type="entry name" value="Leu-rich_rpt"/>
</dbReference>
<name>A0ABP0GSE9_CLALP</name>
<dbReference type="EMBL" id="CAWYQH010000141">
    <property type="protein sequence ID" value="CAK8694592.1"/>
    <property type="molecule type" value="Genomic_DNA"/>
</dbReference>
<evidence type="ECO:0000313" key="5">
    <source>
        <dbReference type="EMBL" id="CAK8694592.1"/>
    </source>
</evidence>
<comment type="caution">
    <text evidence="5">The sequence shown here is derived from an EMBL/GenBank/DDBJ whole genome shotgun (WGS) entry which is preliminary data.</text>
</comment>
<dbReference type="Pfam" id="PF13855">
    <property type="entry name" value="LRR_8"/>
    <property type="match status" value="1"/>
</dbReference>
<evidence type="ECO:0000256" key="3">
    <source>
        <dbReference type="ARBA" id="ARBA00022737"/>
    </source>
</evidence>
<dbReference type="Gene3D" id="3.80.10.10">
    <property type="entry name" value="Ribonuclease Inhibitor"/>
    <property type="match status" value="2"/>
</dbReference>
<gene>
    <name evidence="5" type="ORF">CVLEPA_LOCUS27953</name>
</gene>
<accession>A0ABP0GSE9</accession>
<dbReference type="SMART" id="SM00369">
    <property type="entry name" value="LRR_TYP"/>
    <property type="match status" value="6"/>
</dbReference>
<dbReference type="InterPro" id="IPR050328">
    <property type="entry name" value="Dev_Immune_Receptor"/>
</dbReference>
<feature type="chain" id="PRO_5046064443" evidence="4">
    <location>
        <begin position="21"/>
        <end position="290"/>
    </location>
</feature>
<dbReference type="PANTHER" id="PTHR24373">
    <property type="entry name" value="SLIT RELATED LEUCINE-RICH REPEAT NEURONAL PROTEIN"/>
    <property type="match status" value="1"/>
</dbReference>
<dbReference type="InterPro" id="IPR003591">
    <property type="entry name" value="Leu-rich_rpt_typical-subtyp"/>
</dbReference>
<dbReference type="InterPro" id="IPR025875">
    <property type="entry name" value="Leu-rich_rpt_4"/>
</dbReference>
<dbReference type="Proteomes" id="UP001642483">
    <property type="component" value="Unassembled WGS sequence"/>
</dbReference>
<dbReference type="PANTHER" id="PTHR24373:SF370">
    <property type="entry name" value="FISH-LIPS, ISOFORM E"/>
    <property type="match status" value="1"/>
</dbReference>
<evidence type="ECO:0000313" key="6">
    <source>
        <dbReference type="Proteomes" id="UP001642483"/>
    </source>
</evidence>
<dbReference type="Pfam" id="PF12799">
    <property type="entry name" value="LRR_4"/>
    <property type="match status" value="1"/>
</dbReference>
<keyword evidence="6" id="KW-1185">Reference proteome</keyword>
<evidence type="ECO:0000256" key="4">
    <source>
        <dbReference type="SAM" id="SignalP"/>
    </source>
</evidence>